<feature type="chain" id="PRO_5025469257" description="Glycoside hydrolase" evidence="1">
    <location>
        <begin position="23"/>
        <end position="624"/>
    </location>
</feature>
<evidence type="ECO:0000313" key="2">
    <source>
        <dbReference type="EMBL" id="KAF2276616.1"/>
    </source>
</evidence>
<feature type="signal peptide" evidence="1">
    <location>
        <begin position="1"/>
        <end position="22"/>
    </location>
</feature>
<dbReference type="Gene3D" id="3.20.20.80">
    <property type="entry name" value="Glycosidases"/>
    <property type="match status" value="1"/>
</dbReference>
<accession>A0A6A6JLT4</accession>
<organism evidence="2 3">
    <name type="scientific">Westerdykella ornata</name>
    <dbReference type="NCBI Taxonomy" id="318751"/>
    <lineage>
        <taxon>Eukaryota</taxon>
        <taxon>Fungi</taxon>
        <taxon>Dikarya</taxon>
        <taxon>Ascomycota</taxon>
        <taxon>Pezizomycotina</taxon>
        <taxon>Dothideomycetes</taxon>
        <taxon>Pleosporomycetidae</taxon>
        <taxon>Pleosporales</taxon>
        <taxon>Sporormiaceae</taxon>
        <taxon>Westerdykella</taxon>
    </lineage>
</organism>
<evidence type="ECO:0000313" key="3">
    <source>
        <dbReference type="Proteomes" id="UP000800097"/>
    </source>
</evidence>
<dbReference type="GeneID" id="54554146"/>
<evidence type="ECO:0008006" key="4">
    <source>
        <dbReference type="Google" id="ProtNLM"/>
    </source>
</evidence>
<proteinExistence type="predicted"/>
<dbReference type="Proteomes" id="UP000800097">
    <property type="component" value="Unassembled WGS sequence"/>
</dbReference>
<name>A0A6A6JLT4_WESOR</name>
<dbReference type="EMBL" id="ML986493">
    <property type="protein sequence ID" value="KAF2276616.1"/>
    <property type="molecule type" value="Genomic_DNA"/>
</dbReference>
<dbReference type="SUPFAM" id="SSF51445">
    <property type="entry name" value="(Trans)glycosidases"/>
    <property type="match status" value="1"/>
</dbReference>
<reference evidence="2" key="1">
    <citation type="journal article" date="2020" name="Stud. Mycol.">
        <title>101 Dothideomycetes genomes: a test case for predicting lifestyles and emergence of pathogens.</title>
        <authorList>
            <person name="Haridas S."/>
            <person name="Albert R."/>
            <person name="Binder M."/>
            <person name="Bloem J."/>
            <person name="Labutti K."/>
            <person name="Salamov A."/>
            <person name="Andreopoulos B."/>
            <person name="Baker S."/>
            <person name="Barry K."/>
            <person name="Bills G."/>
            <person name="Bluhm B."/>
            <person name="Cannon C."/>
            <person name="Castanera R."/>
            <person name="Culley D."/>
            <person name="Daum C."/>
            <person name="Ezra D."/>
            <person name="Gonzalez J."/>
            <person name="Henrissat B."/>
            <person name="Kuo A."/>
            <person name="Liang C."/>
            <person name="Lipzen A."/>
            <person name="Lutzoni F."/>
            <person name="Magnuson J."/>
            <person name="Mondo S."/>
            <person name="Nolan M."/>
            <person name="Ohm R."/>
            <person name="Pangilinan J."/>
            <person name="Park H.-J."/>
            <person name="Ramirez L."/>
            <person name="Alfaro M."/>
            <person name="Sun H."/>
            <person name="Tritt A."/>
            <person name="Yoshinaga Y."/>
            <person name="Zwiers L.-H."/>
            <person name="Turgeon B."/>
            <person name="Goodwin S."/>
            <person name="Spatafora J."/>
            <person name="Crous P."/>
            <person name="Grigoriev I."/>
        </authorList>
    </citation>
    <scope>NUCLEOTIDE SEQUENCE</scope>
    <source>
        <strain evidence="2">CBS 379.55</strain>
    </source>
</reference>
<dbReference type="AlphaFoldDB" id="A0A6A6JLT4"/>
<dbReference type="RefSeq" id="XP_033654155.1">
    <property type="nucleotide sequence ID" value="XM_033800971.1"/>
</dbReference>
<keyword evidence="3" id="KW-1185">Reference proteome</keyword>
<protein>
    <recommendedName>
        <fullName evidence="4">Glycoside hydrolase</fullName>
    </recommendedName>
</protein>
<sequence length="624" mass="69845">MHPLVSWFFCTSALIMIPAILLQVHYRFEQFRGVIGDPPPPPVPIDLWCGKAYHPTDPSFDPGGELAPPEREDGLQLVVYPRYSFYLSSEKKGSLIVDTPIQRVSGEHFRSRTSANSTRGPSTYISIRISNAQTSETLVNWETLPVNSWGNEVEFDLGSTPVDRGISWLVSVIGRSPDAALQTSYSGAATVTVLPERNDGGSVARVDYLFGGIEVRSSLTKGEWKTIYPYSFYTSWDWISSTINSATATKNLATFRANGYNLIHPVPPGGTDPFNHTVFEEFLRICDELELYVMYDMRHTYKNNTSISAQLSRLQHHPSLLLYYTADEPDGWTDPLNATQIAYQHINSIDPYHPVSLVLNCANFYFKDYSSGADIILEDTYPIAVNTSFSTVYNTPCNTTYGDCGCDNCHAYDPAYPAYIRNPFLDIIERTENLQTYQEWLGASAKKPIWGVPQAFYDRGSFWQRWPSKEEEAVMAILRLNHGAKGIVAWLYPTSDEIEEVTSSLAKVVTAPEVTKYTLGTRRVTALDVVGDDELVDVTAWIREEGMLLSYVYVGYTEYTKEVEISLPEAVTAIESLWGEGGKDWTLGGDGKTMRKRGLTGLEVGILQLSRRDSTSGLYPIQHA</sequence>
<keyword evidence="1" id="KW-0732">Signal</keyword>
<gene>
    <name evidence="2" type="ORF">EI97DRAFT_45911</name>
</gene>
<evidence type="ECO:0000256" key="1">
    <source>
        <dbReference type="SAM" id="SignalP"/>
    </source>
</evidence>
<dbReference type="InterPro" id="IPR017853">
    <property type="entry name" value="GH"/>
</dbReference>
<dbReference type="OrthoDB" id="2338662at2759"/>